<name>A0A1R4F8F3_9MICC</name>
<keyword evidence="1" id="KW-0238">DNA-binding</keyword>
<dbReference type="GO" id="GO:0005829">
    <property type="term" value="C:cytosol"/>
    <property type="evidence" value="ECO:0007669"/>
    <property type="project" value="TreeGrafter"/>
</dbReference>
<dbReference type="InterPro" id="IPR000944">
    <property type="entry name" value="Tscrpt_reg_Rrf2"/>
</dbReference>
<evidence type="ECO:0000313" key="3">
    <source>
        <dbReference type="EMBL" id="SJM52166.1"/>
    </source>
</evidence>
<dbReference type="PANTHER" id="PTHR33221">
    <property type="entry name" value="WINGED HELIX-TURN-HELIX TRANSCRIPTIONAL REGULATOR, RRF2 FAMILY"/>
    <property type="match status" value="1"/>
</dbReference>
<proteinExistence type="predicted"/>
<dbReference type="InterPro" id="IPR036388">
    <property type="entry name" value="WH-like_DNA-bd_sf"/>
</dbReference>
<dbReference type="Gene3D" id="1.10.10.10">
    <property type="entry name" value="Winged helix-like DNA-binding domain superfamily/Winged helix DNA-binding domain"/>
    <property type="match status" value="1"/>
</dbReference>
<dbReference type="EMBL" id="FUHW01000013">
    <property type="protein sequence ID" value="SJM52166.1"/>
    <property type="molecule type" value="Genomic_DNA"/>
</dbReference>
<gene>
    <name evidence="3" type="ORF">FM101_02730</name>
</gene>
<dbReference type="Pfam" id="PF02082">
    <property type="entry name" value="Rrf2"/>
    <property type="match status" value="1"/>
</dbReference>
<dbReference type="GO" id="GO:0003700">
    <property type="term" value="F:DNA-binding transcription factor activity"/>
    <property type="evidence" value="ECO:0007669"/>
    <property type="project" value="TreeGrafter"/>
</dbReference>
<evidence type="ECO:0000313" key="4">
    <source>
        <dbReference type="Proteomes" id="UP000195913"/>
    </source>
</evidence>
<evidence type="ECO:0000256" key="1">
    <source>
        <dbReference type="ARBA" id="ARBA00023125"/>
    </source>
</evidence>
<dbReference type="Proteomes" id="UP000195913">
    <property type="component" value="Unassembled WGS sequence"/>
</dbReference>
<dbReference type="RefSeq" id="WP_086995077.1">
    <property type="nucleotide sequence ID" value="NZ_FUHW01000013.1"/>
</dbReference>
<dbReference type="PROSITE" id="PS51197">
    <property type="entry name" value="HTH_RRF2_2"/>
    <property type="match status" value="1"/>
</dbReference>
<dbReference type="PANTHER" id="PTHR33221:SF4">
    <property type="entry name" value="HTH-TYPE TRANSCRIPTIONAL REPRESSOR NSRR"/>
    <property type="match status" value="1"/>
</dbReference>
<dbReference type="GO" id="GO:0003677">
    <property type="term" value="F:DNA binding"/>
    <property type="evidence" value="ECO:0007669"/>
    <property type="project" value="UniProtKB-KW"/>
</dbReference>
<dbReference type="InterPro" id="IPR036390">
    <property type="entry name" value="WH_DNA-bd_sf"/>
</dbReference>
<comment type="cofactor">
    <cofactor evidence="2">
        <name>[2Fe-2S] cluster</name>
        <dbReference type="ChEBI" id="CHEBI:190135"/>
    </cofactor>
</comment>
<protein>
    <submittedName>
        <fullName evidence="3">Nitrite-sensitive transcriptional repressor NsrR</fullName>
    </submittedName>
</protein>
<evidence type="ECO:0000256" key="2">
    <source>
        <dbReference type="ARBA" id="ARBA00034078"/>
    </source>
</evidence>
<accession>A0A1R4F8F3</accession>
<dbReference type="SUPFAM" id="SSF46785">
    <property type="entry name" value="Winged helix' DNA-binding domain"/>
    <property type="match status" value="1"/>
</dbReference>
<sequence>MRINAFSDVCLRLLMLLASRPDTLLKTRDIAEAIDIPYNQVSKAVHRLGQLGHLDVKRGRTGGVQINPSGLSLGAGTLLRSLEGQGDLAECTTADGADACPLIAGCRLRTALGRAQEAFYQELDRWPIRDLATSPALRTLPFPTFP</sequence>
<dbReference type="AlphaFoldDB" id="A0A1R4F8F3"/>
<reference evidence="3 4" key="1">
    <citation type="submission" date="2017-02" db="EMBL/GenBank/DDBJ databases">
        <authorList>
            <person name="Peterson S.W."/>
        </authorList>
    </citation>
    <scope>NUCLEOTIDE SEQUENCE [LARGE SCALE GENOMIC DNA]</scope>
    <source>
        <strain evidence="3 4">B Ar 00.02</strain>
    </source>
</reference>
<organism evidence="3 4">
    <name type="scientific">Arthrobacter rhombi</name>
    <dbReference type="NCBI Taxonomy" id="71253"/>
    <lineage>
        <taxon>Bacteria</taxon>
        <taxon>Bacillati</taxon>
        <taxon>Actinomycetota</taxon>
        <taxon>Actinomycetes</taxon>
        <taxon>Micrococcales</taxon>
        <taxon>Micrococcaceae</taxon>
        <taxon>Arthrobacter</taxon>
    </lineage>
</organism>
<keyword evidence="4" id="KW-1185">Reference proteome</keyword>